<feature type="transmembrane region" description="Helical" evidence="1">
    <location>
        <begin position="186"/>
        <end position="206"/>
    </location>
</feature>
<sequence length="274" mass="30993">MRSGPEPPLPTLDELGRDLLDLPRCRVAVSLGTPFALAGAYFGFALTGWWPVAVGCVVALSFVTYGSVSHDLVHRTLRLPKRWNEFFLTAIELLMLRSGRAYRLAHLNHHARYPALLHDDPEAAAAHAGPLAALASGPLFFFRLWWWACRRYPAHRTRLWLEGVGIASLIGAAVFIAVYGHSVVPLVYVGLVYTGTWIVPFATAHVPHTPDGTGPLSQTRRFRGRIARLVALDHLYHLEHHLYPRVPHHRWPELARRLDPFLDDRGVRVIRLWW</sequence>
<dbReference type="RefSeq" id="WP_171473538.1">
    <property type="nucleotide sequence ID" value="NZ_CP053452.2"/>
</dbReference>
<feature type="transmembrane region" description="Helical" evidence="1">
    <location>
        <begin position="159"/>
        <end position="180"/>
    </location>
</feature>
<proteinExistence type="predicted"/>
<dbReference type="EMBL" id="CP053452">
    <property type="protein sequence ID" value="QJW98327.1"/>
    <property type="molecule type" value="Genomic_DNA"/>
</dbReference>
<keyword evidence="4" id="KW-1185">Reference proteome</keyword>
<dbReference type="GO" id="GO:0006629">
    <property type="term" value="P:lipid metabolic process"/>
    <property type="evidence" value="ECO:0007669"/>
    <property type="project" value="InterPro"/>
</dbReference>
<evidence type="ECO:0000313" key="3">
    <source>
        <dbReference type="EMBL" id="QJW98327.1"/>
    </source>
</evidence>
<dbReference type="KEGG" id="ftj:FTUN_5915"/>
<evidence type="ECO:0000259" key="2">
    <source>
        <dbReference type="Pfam" id="PF00487"/>
    </source>
</evidence>
<name>A0A6M5YW52_9BACT</name>
<dbReference type="InterPro" id="IPR005804">
    <property type="entry name" value="FA_desaturase_dom"/>
</dbReference>
<feature type="transmembrane region" description="Helical" evidence="1">
    <location>
        <begin position="86"/>
        <end position="105"/>
    </location>
</feature>
<gene>
    <name evidence="3" type="ORF">FTUN_5915</name>
</gene>
<keyword evidence="1" id="KW-1133">Transmembrane helix</keyword>
<dbReference type="AlphaFoldDB" id="A0A6M5YW52"/>
<evidence type="ECO:0000313" key="4">
    <source>
        <dbReference type="Proteomes" id="UP000503447"/>
    </source>
</evidence>
<dbReference type="Proteomes" id="UP000503447">
    <property type="component" value="Chromosome"/>
</dbReference>
<organism evidence="3 4">
    <name type="scientific">Frigoriglobus tundricola</name>
    <dbReference type="NCBI Taxonomy" id="2774151"/>
    <lineage>
        <taxon>Bacteria</taxon>
        <taxon>Pseudomonadati</taxon>
        <taxon>Planctomycetota</taxon>
        <taxon>Planctomycetia</taxon>
        <taxon>Gemmatales</taxon>
        <taxon>Gemmataceae</taxon>
        <taxon>Frigoriglobus</taxon>
    </lineage>
</organism>
<evidence type="ECO:0000256" key="1">
    <source>
        <dbReference type="SAM" id="Phobius"/>
    </source>
</evidence>
<keyword evidence="1" id="KW-0472">Membrane</keyword>
<protein>
    <recommendedName>
        <fullName evidence="2">Fatty acid desaturase domain-containing protein</fullName>
    </recommendedName>
</protein>
<dbReference type="Pfam" id="PF00487">
    <property type="entry name" value="FA_desaturase"/>
    <property type="match status" value="1"/>
</dbReference>
<feature type="domain" description="Fatty acid desaturase" evidence="2">
    <location>
        <begin position="48"/>
        <end position="271"/>
    </location>
</feature>
<accession>A0A6M5YW52</accession>
<feature type="transmembrane region" description="Helical" evidence="1">
    <location>
        <begin position="40"/>
        <end position="65"/>
    </location>
</feature>
<feature type="transmembrane region" description="Helical" evidence="1">
    <location>
        <begin position="125"/>
        <end position="147"/>
    </location>
</feature>
<reference evidence="4" key="1">
    <citation type="submission" date="2020-05" db="EMBL/GenBank/DDBJ databases">
        <title>Frigoriglobus tundricola gen. nov., sp. nov., a psychrotolerant cellulolytic planctomycete of the family Gemmataceae with two divergent copies of 16S rRNA gene.</title>
        <authorList>
            <person name="Kulichevskaya I.S."/>
            <person name="Ivanova A.A."/>
            <person name="Naumoff D.G."/>
            <person name="Beletsky A.V."/>
            <person name="Rijpstra W.I.C."/>
            <person name="Sinninghe Damste J.S."/>
            <person name="Mardanov A.V."/>
            <person name="Ravin N.V."/>
            <person name="Dedysh S.N."/>
        </authorList>
    </citation>
    <scope>NUCLEOTIDE SEQUENCE [LARGE SCALE GENOMIC DNA]</scope>
    <source>
        <strain evidence="4">PL17</strain>
    </source>
</reference>
<keyword evidence="1" id="KW-0812">Transmembrane</keyword>